<feature type="binding site" evidence="11">
    <location>
        <position position="137"/>
    </location>
    <ligand>
        <name>substrate</name>
    </ligand>
</feature>
<sequence length="170" mass="18547">MSTRNIVLVGFMGTGKSTIGKKLADQLGWNFQDSDAFVEQQQQTSIADMFREQGEAFFRKLESQALENLLAGEGQVVATGGGAVLAEANRTCMLSNGLVVALTATAEIIIQRVQSDQSRPLLQGNLEERVHTLMEQRRHAYDFAHLTIDTSALSTDEIAAKIIEHAGLLN</sequence>
<organism evidence="12 13">
    <name type="scientific">Paenibacillus hexagrammi</name>
    <dbReference type="NCBI Taxonomy" id="2908839"/>
    <lineage>
        <taxon>Bacteria</taxon>
        <taxon>Bacillati</taxon>
        <taxon>Bacillota</taxon>
        <taxon>Bacilli</taxon>
        <taxon>Bacillales</taxon>
        <taxon>Paenibacillaceae</taxon>
        <taxon>Paenibacillus</taxon>
    </lineage>
</organism>
<proteinExistence type="inferred from homology"/>
<feature type="binding site" evidence="11">
    <location>
        <begin position="13"/>
        <end position="18"/>
    </location>
    <ligand>
        <name>ATP</name>
        <dbReference type="ChEBI" id="CHEBI:30616"/>
    </ligand>
</feature>
<comment type="subcellular location">
    <subcellularLocation>
        <location evidence="11">Cytoplasm</location>
    </subcellularLocation>
</comment>
<keyword evidence="8 11" id="KW-0067">ATP-binding</keyword>
<dbReference type="EMBL" id="CP090978">
    <property type="protein sequence ID" value="UJF35235.1"/>
    <property type="molecule type" value="Genomic_DNA"/>
</dbReference>
<dbReference type="PANTHER" id="PTHR21087">
    <property type="entry name" value="SHIKIMATE KINASE"/>
    <property type="match status" value="1"/>
</dbReference>
<reference evidence="12 13" key="1">
    <citation type="journal article" date="2024" name="Int. J. Syst. Evol. Microbiol.">
        <title>Paenibacillus hexagrammi sp. nov., a novel bacterium isolated from the gut content of Hexagrammos agrammus.</title>
        <authorList>
            <person name="Jung H.K."/>
            <person name="Kim D.G."/>
            <person name="Zin H."/>
            <person name="Park J."/>
            <person name="Jung H."/>
            <person name="Kim Y.O."/>
            <person name="Kong H.J."/>
            <person name="Kim J.W."/>
            <person name="Kim Y.S."/>
        </authorList>
    </citation>
    <scope>NUCLEOTIDE SEQUENCE [LARGE SCALE GENOMIC DNA]</scope>
    <source>
        <strain evidence="12 13">YPD9-1</strain>
    </source>
</reference>
<comment type="caution">
    <text evidence="11">Lacks conserved residue(s) required for the propagation of feature annotation.</text>
</comment>
<comment type="catalytic activity">
    <reaction evidence="10 11">
        <text>shikimate + ATP = 3-phosphoshikimate + ADP + H(+)</text>
        <dbReference type="Rhea" id="RHEA:13121"/>
        <dbReference type="ChEBI" id="CHEBI:15378"/>
        <dbReference type="ChEBI" id="CHEBI:30616"/>
        <dbReference type="ChEBI" id="CHEBI:36208"/>
        <dbReference type="ChEBI" id="CHEBI:145989"/>
        <dbReference type="ChEBI" id="CHEBI:456216"/>
        <dbReference type="EC" id="2.7.1.71"/>
    </reaction>
</comment>
<feature type="binding site" evidence="11">
    <location>
        <position position="81"/>
    </location>
    <ligand>
        <name>substrate</name>
    </ligand>
</feature>
<feature type="binding site" evidence="11">
    <location>
        <position position="59"/>
    </location>
    <ligand>
        <name>substrate</name>
    </ligand>
</feature>
<feature type="binding site" evidence="11">
    <location>
        <position position="119"/>
    </location>
    <ligand>
        <name>ATP</name>
        <dbReference type="ChEBI" id="CHEBI:30616"/>
    </ligand>
</feature>
<evidence type="ECO:0000256" key="2">
    <source>
        <dbReference type="ARBA" id="ARBA00006997"/>
    </source>
</evidence>
<comment type="cofactor">
    <cofactor evidence="11">
        <name>Mg(2+)</name>
        <dbReference type="ChEBI" id="CHEBI:18420"/>
    </cofactor>
    <text evidence="11">Binds 1 Mg(2+) ion per subunit.</text>
</comment>
<protein>
    <recommendedName>
        <fullName evidence="3 11">Shikimate kinase</fullName>
        <shortName evidence="11">SK</shortName>
        <ecNumber evidence="3 11">2.7.1.71</ecNumber>
    </recommendedName>
</protein>
<accession>A0ABY3SP83</accession>
<evidence type="ECO:0000256" key="5">
    <source>
        <dbReference type="ARBA" id="ARBA00022679"/>
    </source>
</evidence>
<dbReference type="Proteomes" id="UP001649230">
    <property type="component" value="Chromosome"/>
</dbReference>
<dbReference type="CDD" id="cd00464">
    <property type="entry name" value="SK"/>
    <property type="match status" value="1"/>
</dbReference>
<evidence type="ECO:0000256" key="1">
    <source>
        <dbReference type="ARBA" id="ARBA00004842"/>
    </source>
</evidence>
<comment type="similarity">
    <text evidence="2 11">Belongs to the shikimate kinase family.</text>
</comment>
<evidence type="ECO:0000256" key="6">
    <source>
        <dbReference type="ARBA" id="ARBA00022741"/>
    </source>
</evidence>
<evidence type="ECO:0000256" key="10">
    <source>
        <dbReference type="ARBA" id="ARBA00048567"/>
    </source>
</evidence>
<keyword evidence="13" id="KW-1185">Reference proteome</keyword>
<keyword evidence="7 11" id="KW-0418">Kinase</keyword>
<dbReference type="InterPro" id="IPR031322">
    <property type="entry name" value="Shikimate/glucono_kinase"/>
</dbReference>
<dbReference type="GO" id="GO:0016301">
    <property type="term" value="F:kinase activity"/>
    <property type="evidence" value="ECO:0007669"/>
    <property type="project" value="UniProtKB-KW"/>
</dbReference>
<keyword evidence="11" id="KW-0460">Magnesium</keyword>
<evidence type="ECO:0000313" key="12">
    <source>
        <dbReference type="EMBL" id="UJF35235.1"/>
    </source>
</evidence>
<dbReference type="SUPFAM" id="SSF52540">
    <property type="entry name" value="P-loop containing nucleoside triphosphate hydrolases"/>
    <property type="match status" value="1"/>
</dbReference>
<comment type="function">
    <text evidence="11">Catalyzes the specific phosphorylation of the 3-hydroxyl group of shikimic acid using ATP as a cosubstrate.</text>
</comment>
<dbReference type="InterPro" id="IPR027417">
    <property type="entry name" value="P-loop_NTPase"/>
</dbReference>
<evidence type="ECO:0000256" key="4">
    <source>
        <dbReference type="ARBA" id="ARBA00022605"/>
    </source>
</evidence>
<name>A0ABY3SP83_9BACL</name>
<dbReference type="PROSITE" id="PS01128">
    <property type="entry name" value="SHIKIMATE_KINASE"/>
    <property type="match status" value="1"/>
</dbReference>
<evidence type="ECO:0000256" key="7">
    <source>
        <dbReference type="ARBA" id="ARBA00022777"/>
    </source>
</evidence>
<keyword evidence="6 11" id="KW-0547">Nucleotide-binding</keyword>
<keyword evidence="4 11" id="KW-0028">Amino-acid biosynthesis</keyword>
<dbReference type="InterPro" id="IPR023000">
    <property type="entry name" value="Shikimate_kinase_CS"/>
</dbReference>
<keyword evidence="11" id="KW-0479">Metal-binding</keyword>
<keyword evidence="9 11" id="KW-0057">Aromatic amino acid biosynthesis</keyword>
<dbReference type="EC" id="2.7.1.71" evidence="3 11"/>
<feature type="binding site" evidence="11">
    <location>
        <position position="17"/>
    </location>
    <ligand>
        <name>Mg(2+)</name>
        <dbReference type="ChEBI" id="CHEBI:18420"/>
    </ligand>
</feature>
<evidence type="ECO:0000256" key="9">
    <source>
        <dbReference type="ARBA" id="ARBA00023141"/>
    </source>
</evidence>
<comment type="pathway">
    <text evidence="1 11">Metabolic intermediate biosynthesis; chorismate biosynthesis; chorismate from D-erythrose 4-phosphate and phosphoenolpyruvate: step 5/7.</text>
</comment>
<evidence type="ECO:0000256" key="11">
    <source>
        <dbReference type="HAMAP-Rule" id="MF_00109"/>
    </source>
</evidence>
<feature type="binding site" evidence="11">
    <location>
        <position position="35"/>
    </location>
    <ligand>
        <name>substrate</name>
    </ligand>
</feature>
<dbReference type="HAMAP" id="MF_00109">
    <property type="entry name" value="Shikimate_kinase"/>
    <property type="match status" value="1"/>
</dbReference>
<evidence type="ECO:0000256" key="3">
    <source>
        <dbReference type="ARBA" id="ARBA00012154"/>
    </source>
</evidence>
<gene>
    <name evidence="11" type="primary">aroK</name>
    <name evidence="12" type="ORF">L0M14_08985</name>
</gene>
<dbReference type="Pfam" id="PF01202">
    <property type="entry name" value="SKI"/>
    <property type="match status" value="1"/>
</dbReference>
<dbReference type="InterPro" id="IPR000623">
    <property type="entry name" value="Shikimate_kinase/TSH1"/>
</dbReference>
<evidence type="ECO:0000313" key="13">
    <source>
        <dbReference type="Proteomes" id="UP001649230"/>
    </source>
</evidence>
<dbReference type="PRINTS" id="PR01100">
    <property type="entry name" value="SHIKIMTKNASE"/>
</dbReference>
<keyword evidence="5 11" id="KW-0808">Transferase</keyword>
<comment type="subunit">
    <text evidence="11">Monomer.</text>
</comment>
<evidence type="ECO:0000256" key="8">
    <source>
        <dbReference type="ARBA" id="ARBA00022840"/>
    </source>
</evidence>
<dbReference type="PANTHER" id="PTHR21087:SF16">
    <property type="entry name" value="SHIKIMATE KINASE 1, CHLOROPLASTIC"/>
    <property type="match status" value="1"/>
</dbReference>
<keyword evidence="11" id="KW-0963">Cytoplasm</keyword>
<dbReference type="Gene3D" id="3.40.50.300">
    <property type="entry name" value="P-loop containing nucleotide triphosphate hydrolases"/>
    <property type="match status" value="1"/>
</dbReference>